<dbReference type="GO" id="GO:0009307">
    <property type="term" value="P:DNA restriction-modification system"/>
    <property type="evidence" value="ECO:0007669"/>
    <property type="project" value="UniProtKB-KW"/>
</dbReference>
<dbReference type="Pfam" id="PF11867">
    <property type="entry name" value="T1RH-like_C"/>
    <property type="match status" value="1"/>
</dbReference>
<evidence type="ECO:0000256" key="1">
    <source>
        <dbReference type="ARBA" id="ARBA00022747"/>
    </source>
</evidence>
<feature type="domain" description="Restriction endonuclease type I HsdR second RecA-like helicase" evidence="3">
    <location>
        <begin position="26"/>
        <end position="119"/>
    </location>
</feature>
<sequence>MADSQKKELEEKIKFMEETDMAVVVSQSQNEIEDFKKKGLDIAVHRKRIVKEDLDKKFKDSDDPFRIVFVCAMWMTGFDVPSCSTIYLDKPMRNHTLMQTIARANRVFGEKSNGLVVDYVGVFRNLQKALAIYGSGGGINEGETPVKDKSVLVEQLKNAILETTAFCTERGIDIPRIQTVYGFDRIKLIDDAIDAILTSDESKTKYLSMAATVVRIYRSILPDAAANEFYPMQALFGKLAEKIRGMAIEADISGVMKAVDELLDDSISTEGYVIRQPLEPSDTDHLVDLSRIDFEALKARFEKSRKHIETEKLRSAINLKLVQMVRLNKSRTNYLEKFQKMIDEYNSSSYNVETFFASLVEFAQELNAEEKRGIAEKLTEEELAIFDLLVKPEMTLKKKEEQEVKKVAQELLVILKKEKLVLDWRKRQQSRAAVRLSIDEILDKLPRSYIPDLYRHKCDLVYQHVYDSYFGQGLSIYAHPG</sequence>
<evidence type="ECO:0000313" key="5">
    <source>
        <dbReference type="Proteomes" id="UP000050360"/>
    </source>
</evidence>
<dbReference type="Pfam" id="PF22679">
    <property type="entry name" value="T1R_D3-like"/>
    <property type="match status" value="1"/>
</dbReference>
<feature type="domain" description="Type I restriction enzyme HindI endonuclease subunit-like C-terminal" evidence="2">
    <location>
        <begin position="143"/>
        <end position="464"/>
    </location>
</feature>
<dbReference type="InterPro" id="IPR055180">
    <property type="entry name" value="HsdR_RecA-like_helicase_dom_2"/>
</dbReference>
<reference evidence="4 5" key="1">
    <citation type="submission" date="2015-09" db="EMBL/GenBank/DDBJ databases">
        <title>A metagenomics-based metabolic model of nitrate-dependent anaerobic oxidation of methane by Methanoperedens-like archaea.</title>
        <authorList>
            <person name="Arshad A."/>
            <person name="Speth D.R."/>
            <person name="De Graaf R.M."/>
            <person name="Op Den Camp H.J."/>
            <person name="Jetten M.S."/>
            <person name="Welte C.U."/>
        </authorList>
    </citation>
    <scope>NUCLEOTIDE SEQUENCE [LARGE SCALE GENOMIC DNA]</scope>
</reference>
<dbReference type="InterPro" id="IPR051268">
    <property type="entry name" value="Type-I_R_enzyme_R_subunit"/>
</dbReference>
<keyword evidence="1" id="KW-0680">Restriction system</keyword>
<dbReference type="InterPro" id="IPR021810">
    <property type="entry name" value="T1RH-like_C"/>
</dbReference>
<dbReference type="PATRIC" id="fig|1719120.3.peg.4305"/>
<evidence type="ECO:0000259" key="3">
    <source>
        <dbReference type="Pfam" id="PF22679"/>
    </source>
</evidence>
<comment type="caution">
    <text evidence="4">The sequence shown here is derived from an EMBL/GenBank/DDBJ whole genome shotgun (WGS) entry which is preliminary data.</text>
</comment>
<dbReference type="InterPro" id="IPR027417">
    <property type="entry name" value="P-loop_NTPase"/>
</dbReference>
<evidence type="ECO:0000313" key="4">
    <source>
        <dbReference type="EMBL" id="KPQ41497.1"/>
    </source>
</evidence>
<dbReference type="PANTHER" id="PTHR30195:SF15">
    <property type="entry name" value="TYPE I RESTRICTION ENZYME HINDI ENDONUCLEASE SUBUNIT"/>
    <property type="match status" value="1"/>
</dbReference>
<gene>
    <name evidence="4" type="ORF">MPEBLZ_03955</name>
</gene>
<accession>A0A0P8ABU7</accession>
<dbReference type="Gene3D" id="3.40.50.300">
    <property type="entry name" value="P-loop containing nucleotide triphosphate hydrolases"/>
    <property type="match status" value="1"/>
</dbReference>
<dbReference type="PANTHER" id="PTHR30195">
    <property type="entry name" value="TYPE I SITE-SPECIFIC DEOXYRIBONUCLEASE PROTEIN SUBUNIT M AND R"/>
    <property type="match status" value="1"/>
</dbReference>
<dbReference type="SUPFAM" id="SSF52540">
    <property type="entry name" value="P-loop containing nucleoside triphosphate hydrolases"/>
    <property type="match status" value="1"/>
</dbReference>
<name>A0A0P8ABU7_9EURY</name>
<dbReference type="EMBL" id="LKCM01000344">
    <property type="protein sequence ID" value="KPQ41497.1"/>
    <property type="molecule type" value="Genomic_DNA"/>
</dbReference>
<proteinExistence type="predicted"/>
<dbReference type="Proteomes" id="UP000050360">
    <property type="component" value="Unassembled WGS sequence"/>
</dbReference>
<dbReference type="AlphaFoldDB" id="A0A0P8ABU7"/>
<dbReference type="CDD" id="cd18800">
    <property type="entry name" value="SF2_C_EcoR124I-like"/>
    <property type="match status" value="1"/>
</dbReference>
<organism evidence="4 5">
    <name type="scientific">Candidatus Methanoperedens nitratireducens</name>
    <dbReference type="NCBI Taxonomy" id="1392998"/>
    <lineage>
        <taxon>Archaea</taxon>
        <taxon>Methanobacteriati</taxon>
        <taxon>Methanobacteriota</taxon>
        <taxon>Stenosarchaea group</taxon>
        <taxon>Methanomicrobia</taxon>
        <taxon>Methanosarcinales</taxon>
        <taxon>ANME-2 cluster</taxon>
        <taxon>Candidatus Methanoperedentaceae</taxon>
        <taxon>Candidatus Methanoperedens</taxon>
    </lineage>
</organism>
<protein>
    <submittedName>
        <fullName evidence="4">Putative type I restriction enzyme R protein</fullName>
    </submittedName>
</protein>
<evidence type="ECO:0000259" key="2">
    <source>
        <dbReference type="Pfam" id="PF11867"/>
    </source>
</evidence>